<dbReference type="AlphaFoldDB" id="A0A919MDM6"/>
<evidence type="ECO:0000313" key="2">
    <source>
        <dbReference type="Proteomes" id="UP000598174"/>
    </source>
</evidence>
<sequence>MSEPGRDEALSRAGLTLLDESSSPTVSPMTAWKLLIGAGVTPDSVVPDDSPALLNKVDEEWLEIATRARVIVADRPFWIHFAGPGARRQGWRKVMITGPVQLAEHLGTYAGEPEFVAMDLGERVVCGVTSEEDETWIVSARLDEPPLTVAEDVDLSELDCKVFVHGAPGRAELSAWIAGAVDAEGLEFFVDDNEEAGAGSGFLFFDHVCEFYFAPRVSLDDRIRTVSAILADLWRRSLSAVAACDYEERLLGNEERLLGKERSKQTESSDPM</sequence>
<keyword evidence="2" id="KW-1185">Reference proteome</keyword>
<reference evidence="1" key="1">
    <citation type="submission" date="2021-01" db="EMBL/GenBank/DDBJ databases">
        <title>Whole genome shotgun sequence of Actinoplanes ferrugineus NBRC 15555.</title>
        <authorList>
            <person name="Komaki H."/>
            <person name="Tamura T."/>
        </authorList>
    </citation>
    <scope>NUCLEOTIDE SEQUENCE</scope>
    <source>
        <strain evidence="1">NBRC 15555</strain>
    </source>
</reference>
<organism evidence="1 2">
    <name type="scientific">Paractinoplanes ferrugineus</name>
    <dbReference type="NCBI Taxonomy" id="113564"/>
    <lineage>
        <taxon>Bacteria</taxon>
        <taxon>Bacillati</taxon>
        <taxon>Actinomycetota</taxon>
        <taxon>Actinomycetes</taxon>
        <taxon>Micromonosporales</taxon>
        <taxon>Micromonosporaceae</taxon>
        <taxon>Paractinoplanes</taxon>
    </lineage>
</organism>
<evidence type="ECO:0000313" key="1">
    <source>
        <dbReference type="EMBL" id="GIE08670.1"/>
    </source>
</evidence>
<name>A0A919MDM6_9ACTN</name>
<dbReference type="Proteomes" id="UP000598174">
    <property type="component" value="Unassembled WGS sequence"/>
</dbReference>
<protein>
    <submittedName>
        <fullName evidence="1">Uncharacterized protein</fullName>
    </submittedName>
</protein>
<dbReference type="EMBL" id="BOMM01000002">
    <property type="protein sequence ID" value="GIE08670.1"/>
    <property type="molecule type" value="Genomic_DNA"/>
</dbReference>
<comment type="caution">
    <text evidence="1">The sequence shown here is derived from an EMBL/GenBank/DDBJ whole genome shotgun (WGS) entry which is preliminary data.</text>
</comment>
<proteinExistence type="predicted"/>
<accession>A0A919MDM6</accession>
<gene>
    <name evidence="1" type="ORF">Afe05nite_05100</name>
</gene>